<comment type="similarity">
    <text evidence="2">Belongs to the UPF0702 family.</text>
</comment>
<dbReference type="PANTHER" id="PTHR34582:SF6">
    <property type="entry name" value="UPF0702 TRANSMEMBRANE PROTEIN YCAP"/>
    <property type="match status" value="1"/>
</dbReference>
<keyword evidence="10" id="KW-1185">Reference proteome</keyword>
<evidence type="ECO:0000256" key="7">
    <source>
        <dbReference type="SAM" id="Phobius"/>
    </source>
</evidence>
<comment type="subcellular location">
    <subcellularLocation>
        <location evidence="1">Cell membrane</location>
        <topology evidence="1">Multi-pass membrane protein</topology>
    </subcellularLocation>
</comment>
<feature type="domain" description="YetF C-terminal" evidence="8">
    <location>
        <begin position="95"/>
        <end position="164"/>
    </location>
</feature>
<dbReference type="PANTHER" id="PTHR34582">
    <property type="entry name" value="UPF0702 TRANSMEMBRANE PROTEIN YCAP"/>
    <property type="match status" value="1"/>
</dbReference>
<dbReference type="InterPro" id="IPR007353">
    <property type="entry name" value="DUF421"/>
</dbReference>
<protein>
    <submittedName>
        <fullName evidence="9">DUF421 domain-containing protein</fullName>
    </submittedName>
</protein>
<dbReference type="RefSeq" id="WP_200505442.1">
    <property type="nucleotide sequence ID" value="NZ_JAEHFX010000003.1"/>
</dbReference>
<evidence type="ECO:0000256" key="4">
    <source>
        <dbReference type="ARBA" id="ARBA00022692"/>
    </source>
</evidence>
<keyword evidence="5 7" id="KW-1133">Transmembrane helix</keyword>
<organism evidence="9 10">
    <name type="scientific">Adhaeribacter terrigena</name>
    <dbReference type="NCBI Taxonomy" id="2793070"/>
    <lineage>
        <taxon>Bacteria</taxon>
        <taxon>Pseudomonadati</taxon>
        <taxon>Bacteroidota</taxon>
        <taxon>Cytophagia</taxon>
        <taxon>Cytophagales</taxon>
        <taxon>Hymenobacteraceae</taxon>
        <taxon>Adhaeribacter</taxon>
    </lineage>
</organism>
<evidence type="ECO:0000256" key="2">
    <source>
        <dbReference type="ARBA" id="ARBA00006448"/>
    </source>
</evidence>
<keyword evidence="4 7" id="KW-0812">Transmembrane</keyword>
<keyword evidence="3" id="KW-1003">Cell membrane</keyword>
<feature type="transmembrane region" description="Helical" evidence="7">
    <location>
        <begin position="12"/>
        <end position="36"/>
    </location>
</feature>
<dbReference type="EMBL" id="JAEHFX010000003">
    <property type="protein sequence ID" value="MBK0402680.1"/>
    <property type="molecule type" value="Genomic_DNA"/>
</dbReference>
<name>A0ABS1C290_9BACT</name>
<dbReference type="Gene3D" id="3.30.240.20">
    <property type="entry name" value="bsu07140 like domains"/>
    <property type="match status" value="1"/>
</dbReference>
<reference evidence="9 10" key="1">
    <citation type="submission" date="2020-12" db="EMBL/GenBank/DDBJ databases">
        <title>Bacterial novel species Adhaeribacter sp. BT258 isolated from soil.</title>
        <authorList>
            <person name="Jung H.-Y."/>
        </authorList>
    </citation>
    <scope>NUCLEOTIDE SEQUENCE [LARGE SCALE GENOMIC DNA]</scope>
    <source>
        <strain evidence="9 10">BT258</strain>
    </source>
</reference>
<sequence>MEIFRLDLASLFVIEASVSELIVRGVILYLGILLLFRVLPRRTGGELEFMDLVFVLLIAEAATHAFGEYSSITEAFIVIATLMGMNNLVNRLSYHSKFIARLVESKAIQIVKDGKMLRRNMRREFLTQDELYEQLRKEGVEDIQEVKKAFIESDGTISVITKDKK</sequence>
<dbReference type="Proteomes" id="UP000644147">
    <property type="component" value="Unassembled WGS sequence"/>
</dbReference>
<evidence type="ECO:0000256" key="1">
    <source>
        <dbReference type="ARBA" id="ARBA00004651"/>
    </source>
</evidence>
<evidence type="ECO:0000259" key="8">
    <source>
        <dbReference type="Pfam" id="PF04239"/>
    </source>
</evidence>
<dbReference type="Pfam" id="PF04239">
    <property type="entry name" value="DUF421"/>
    <property type="match status" value="1"/>
</dbReference>
<proteinExistence type="inferred from homology"/>
<accession>A0ABS1C290</accession>
<evidence type="ECO:0000313" key="9">
    <source>
        <dbReference type="EMBL" id="MBK0402680.1"/>
    </source>
</evidence>
<evidence type="ECO:0000256" key="6">
    <source>
        <dbReference type="ARBA" id="ARBA00023136"/>
    </source>
</evidence>
<dbReference type="InterPro" id="IPR023090">
    <property type="entry name" value="UPF0702_alpha/beta_dom_sf"/>
</dbReference>
<gene>
    <name evidence="9" type="ORF">I5M27_06765</name>
</gene>
<keyword evidence="6 7" id="KW-0472">Membrane</keyword>
<evidence type="ECO:0000256" key="3">
    <source>
        <dbReference type="ARBA" id="ARBA00022475"/>
    </source>
</evidence>
<comment type="caution">
    <text evidence="9">The sequence shown here is derived from an EMBL/GenBank/DDBJ whole genome shotgun (WGS) entry which is preliminary data.</text>
</comment>
<evidence type="ECO:0000313" key="10">
    <source>
        <dbReference type="Proteomes" id="UP000644147"/>
    </source>
</evidence>
<evidence type="ECO:0000256" key="5">
    <source>
        <dbReference type="ARBA" id="ARBA00022989"/>
    </source>
</evidence>